<gene>
    <name evidence="2" type="ordered locus">Despr_2522</name>
</gene>
<organism evidence="2 3">
    <name type="scientific">Desulfobulbus propionicus (strain ATCC 33891 / DSM 2032 / VKM B-1956 / 1pr3)</name>
    <dbReference type="NCBI Taxonomy" id="577650"/>
    <lineage>
        <taxon>Bacteria</taxon>
        <taxon>Pseudomonadati</taxon>
        <taxon>Thermodesulfobacteriota</taxon>
        <taxon>Desulfobulbia</taxon>
        <taxon>Desulfobulbales</taxon>
        <taxon>Desulfobulbaceae</taxon>
        <taxon>Desulfobulbus</taxon>
    </lineage>
</organism>
<dbReference type="RefSeq" id="WP_015725186.1">
    <property type="nucleotide sequence ID" value="NC_014972.1"/>
</dbReference>
<feature type="chain" id="PRO_5031445322" evidence="1">
    <location>
        <begin position="27"/>
        <end position="116"/>
    </location>
</feature>
<evidence type="ECO:0000313" key="3">
    <source>
        <dbReference type="Proteomes" id="UP000006365"/>
    </source>
</evidence>
<evidence type="ECO:0000256" key="1">
    <source>
        <dbReference type="SAM" id="SignalP"/>
    </source>
</evidence>
<dbReference type="AlphaFoldDB" id="A0A7U3YNJ9"/>
<sequence length="116" mass="12170">MKKLYAVMLGIIGAAVLFGSISTANAACGTYGKVVYSYQNPSTMTLYVIPPVTVLPSYYIYYTIPTTTVGYSALVNKINVAQATGQKLYINGSGTCTSGTARNGGTVQAVYGLSIM</sequence>
<protein>
    <submittedName>
        <fullName evidence="2">Uncharacterized protein</fullName>
    </submittedName>
</protein>
<dbReference type="Proteomes" id="UP000006365">
    <property type="component" value="Chromosome"/>
</dbReference>
<keyword evidence="1" id="KW-0732">Signal</keyword>
<proteinExistence type="predicted"/>
<evidence type="ECO:0000313" key="2">
    <source>
        <dbReference type="EMBL" id="ADW18660.1"/>
    </source>
</evidence>
<keyword evidence="3" id="KW-1185">Reference proteome</keyword>
<name>A0A7U3YNJ9_DESPD</name>
<feature type="signal peptide" evidence="1">
    <location>
        <begin position="1"/>
        <end position="26"/>
    </location>
</feature>
<dbReference type="EMBL" id="CP002364">
    <property type="protein sequence ID" value="ADW18660.1"/>
    <property type="molecule type" value="Genomic_DNA"/>
</dbReference>
<accession>A0A7U3YNJ9</accession>
<reference evidence="2 3" key="1">
    <citation type="journal article" date="2011" name="Stand. Genomic Sci.">
        <title>Complete genome sequence of Desulfobulbus propionicus type strain (1pr3).</title>
        <authorList>
            <person name="Pagani I."/>
            <person name="Lapidus A."/>
            <person name="Nolan M."/>
            <person name="Lucas S."/>
            <person name="Hammon N."/>
            <person name="Deshpande S."/>
            <person name="Cheng J.F."/>
            <person name="Chertkov O."/>
            <person name="Davenport K."/>
            <person name="Tapia R."/>
            <person name="Han C."/>
            <person name="Goodwin L."/>
            <person name="Pitluck S."/>
            <person name="Liolios K."/>
            <person name="Mavromatis K."/>
            <person name="Ivanova N."/>
            <person name="Mikhailova N."/>
            <person name="Pati A."/>
            <person name="Chen A."/>
            <person name="Palaniappan K."/>
            <person name="Land M."/>
            <person name="Hauser L."/>
            <person name="Chang Y.J."/>
            <person name="Jeffries C.D."/>
            <person name="Detter J.C."/>
            <person name="Brambilla E."/>
            <person name="Kannan K.P."/>
            <person name="Djao O.D."/>
            <person name="Rohde M."/>
            <person name="Pukall R."/>
            <person name="Spring S."/>
            <person name="Goker M."/>
            <person name="Sikorski J."/>
            <person name="Woyke T."/>
            <person name="Bristow J."/>
            <person name="Eisen J.A."/>
            <person name="Markowitz V."/>
            <person name="Hugenholtz P."/>
            <person name="Kyrpides N.C."/>
            <person name="Klenk H.P."/>
        </authorList>
    </citation>
    <scope>NUCLEOTIDE SEQUENCE [LARGE SCALE GENOMIC DNA]</scope>
    <source>
        <strain evidence="3">ATCC 33891 / DSM 2032 / 1pr3</strain>
    </source>
</reference>
<dbReference type="KEGG" id="dpr:Despr_2522"/>